<feature type="chain" id="PRO_5010221833" evidence="1">
    <location>
        <begin position="22"/>
        <end position="283"/>
    </location>
</feature>
<dbReference type="Gene3D" id="3.60.10.10">
    <property type="entry name" value="Endonuclease/exonuclease/phosphatase"/>
    <property type="match status" value="1"/>
</dbReference>
<evidence type="ECO:0000313" key="4">
    <source>
        <dbReference type="Proteomes" id="UP000187181"/>
    </source>
</evidence>
<dbReference type="EMBL" id="FTPP01000001">
    <property type="protein sequence ID" value="SIT78471.1"/>
    <property type="molecule type" value="Genomic_DNA"/>
</dbReference>
<evidence type="ECO:0000259" key="2">
    <source>
        <dbReference type="Pfam" id="PF03372"/>
    </source>
</evidence>
<keyword evidence="3" id="KW-0378">Hydrolase</keyword>
<dbReference type="PANTHER" id="PTHR14859:SF15">
    <property type="entry name" value="ENDONUCLEASE_EXONUCLEASE_PHOSPHATASE DOMAIN-CONTAINING PROTEIN"/>
    <property type="match status" value="1"/>
</dbReference>
<sequence length="283" mass="30805">MRLLSPYLLFCSGLFLLTACAPTSRQAKPITESESAISQLRVMSYNIRHANPPSKKGVIELETIAEVIRKEAVDLVALQEVDVHIARSGNVDQAEALAQLLGMHYYFAKAIDFGGGEYGVAILSRYPLTDTRKVTLPEEAEPEAEDRVLALATVQLPGGQRVRFGSTHLDVLSGANRLQQVQTINAIAAAEKLPFILAGDLNDHPDSPAMAALDQAFQRSCVSGCEPTFPQDKPDRIIDYIVFSRASNLKVLSHNVVPESYASDHRPVVAVFELSANPGSPNR</sequence>
<dbReference type="AlphaFoldDB" id="A0A1R3WJX3"/>
<feature type="signal peptide" evidence="1">
    <location>
        <begin position="1"/>
        <end position="21"/>
    </location>
</feature>
<reference evidence="4" key="1">
    <citation type="submission" date="2017-01" db="EMBL/GenBank/DDBJ databases">
        <authorList>
            <person name="Varghese N."/>
            <person name="Submissions S."/>
        </authorList>
    </citation>
    <scope>NUCLEOTIDE SEQUENCE [LARGE SCALE GENOMIC DNA]</scope>
    <source>
        <strain evidence="4">LP100</strain>
    </source>
</reference>
<accession>A0A1R3WJX3</accession>
<dbReference type="Pfam" id="PF03372">
    <property type="entry name" value="Exo_endo_phos"/>
    <property type="match status" value="1"/>
</dbReference>
<dbReference type="InterPro" id="IPR036691">
    <property type="entry name" value="Endo/exonu/phosph_ase_sf"/>
</dbReference>
<dbReference type="STRING" id="1317125.SAMN05444128_0629"/>
<dbReference type="InterPro" id="IPR005135">
    <property type="entry name" value="Endo/exonuclease/phosphatase"/>
</dbReference>
<organism evidence="3 4">
    <name type="scientific">Pontibacter indicus</name>
    <dbReference type="NCBI Taxonomy" id="1317125"/>
    <lineage>
        <taxon>Bacteria</taxon>
        <taxon>Pseudomonadati</taxon>
        <taxon>Bacteroidota</taxon>
        <taxon>Cytophagia</taxon>
        <taxon>Cytophagales</taxon>
        <taxon>Hymenobacteraceae</taxon>
        <taxon>Pontibacter</taxon>
    </lineage>
</organism>
<feature type="domain" description="Endonuclease/exonuclease/phosphatase" evidence="2">
    <location>
        <begin position="43"/>
        <end position="265"/>
    </location>
</feature>
<dbReference type="Proteomes" id="UP000187181">
    <property type="component" value="Unassembled WGS sequence"/>
</dbReference>
<name>A0A1R3WJX3_9BACT</name>
<dbReference type="SUPFAM" id="SSF56219">
    <property type="entry name" value="DNase I-like"/>
    <property type="match status" value="1"/>
</dbReference>
<dbReference type="GO" id="GO:0006506">
    <property type="term" value="P:GPI anchor biosynthetic process"/>
    <property type="evidence" value="ECO:0007669"/>
    <property type="project" value="TreeGrafter"/>
</dbReference>
<keyword evidence="4" id="KW-1185">Reference proteome</keyword>
<evidence type="ECO:0000313" key="3">
    <source>
        <dbReference type="EMBL" id="SIT78471.1"/>
    </source>
</evidence>
<keyword evidence="3" id="KW-0255">Endonuclease</keyword>
<dbReference type="PROSITE" id="PS51257">
    <property type="entry name" value="PROKAR_LIPOPROTEIN"/>
    <property type="match status" value="1"/>
</dbReference>
<keyword evidence="1" id="KW-0732">Signal</keyword>
<evidence type="ECO:0000256" key="1">
    <source>
        <dbReference type="SAM" id="SignalP"/>
    </source>
</evidence>
<dbReference type="GO" id="GO:0004527">
    <property type="term" value="F:exonuclease activity"/>
    <property type="evidence" value="ECO:0007669"/>
    <property type="project" value="UniProtKB-KW"/>
</dbReference>
<dbReference type="OrthoDB" id="5447300at2"/>
<keyword evidence="3" id="KW-0269">Exonuclease</keyword>
<gene>
    <name evidence="3" type="ORF">SAMN05444128_0629</name>
</gene>
<keyword evidence="3" id="KW-0540">Nuclease</keyword>
<dbReference type="GO" id="GO:0016020">
    <property type="term" value="C:membrane"/>
    <property type="evidence" value="ECO:0007669"/>
    <property type="project" value="GOC"/>
</dbReference>
<dbReference type="InterPro" id="IPR051916">
    <property type="entry name" value="GPI-anchor_lipid_remodeler"/>
</dbReference>
<protein>
    <submittedName>
        <fullName evidence="3">Metal-dependent hydrolase, endonuclease/exonuclease/phosphatase family</fullName>
    </submittedName>
</protein>
<dbReference type="PANTHER" id="PTHR14859">
    <property type="entry name" value="CALCOFLUOR WHITE HYPERSENSITIVE PROTEIN PRECURSOR"/>
    <property type="match status" value="1"/>
</dbReference>
<proteinExistence type="predicted"/>
<dbReference type="GO" id="GO:0004519">
    <property type="term" value="F:endonuclease activity"/>
    <property type="evidence" value="ECO:0007669"/>
    <property type="project" value="UniProtKB-KW"/>
</dbReference>